<feature type="transmembrane region" description="Helical" evidence="6">
    <location>
        <begin position="20"/>
        <end position="42"/>
    </location>
</feature>
<keyword evidence="4 6" id="KW-1133">Transmembrane helix</keyword>
<feature type="transmembrane region" description="Helical" evidence="6">
    <location>
        <begin position="54"/>
        <end position="76"/>
    </location>
</feature>
<comment type="caution">
    <text evidence="7">The sequence shown here is derived from an EMBL/GenBank/DDBJ whole genome shotgun (WGS) entry which is preliminary data.</text>
</comment>
<keyword evidence="3 6" id="KW-0812">Transmembrane</keyword>
<reference evidence="7" key="1">
    <citation type="submission" date="2021-01" db="EMBL/GenBank/DDBJ databases">
        <title>A chromosome-scale assembly of European eel, Anguilla anguilla.</title>
        <authorList>
            <person name="Henkel C."/>
            <person name="Jong-Raadsen S.A."/>
            <person name="Dufour S."/>
            <person name="Weltzien F.-A."/>
            <person name="Palstra A.P."/>
            <person name="Pelster B."/>
            <person name="Spaink H.P."/>
            <person name="Van Den Thillart G.E."/>
            <person name="Jansen H."/>
            <person name="Zahm M."/>
            <person name="Klopp C."/>
            <person name="Cedric C."/>
            <person name="Louis A."/>
            <person name="Berthelot C."/>
            <person name="Parey E."/>
            <person name="Roest Crollius H."/>
            <person name="Montfort J."/>
            <person name="Robinson-Rechavi M."/>
            <person name="Bucao C."/>
            <person name="Bouchez O."/>
            <person name="Gislard M."/>
            <person name="Lluch J."/>
            <person name="Milhes M."/>
            <person name="Lampietro C."/>
            <person name="Lopez Roques C."/>
            <person name="Donnadieu C."/>
            <person name="Braasch I."/>
            <person name="Desvignes T."/>
            <person name="Postlethwait J."/>
            <person name="Bobe J."/>
            <person name="Guiguen Y."/>
            <person name="Dirks R."/>
        </authorList>
    </citation>
    <scope>NUCLEOTIDE SEQUENCE</scope>
    <source>
        <strain evidence="7">Tag_6206</strain>
        <tissue evidence="7">Liver</tissue>
    </source>
</reference>
<dbReference type="Pfam" id="PF04505">
    <property type="entry name" value="CD225"/>
    <property type="match status" value="1"/>
</dbReference>
<keyword evidence="8" id="KW-1185">Reference proteome</keyword>
<dbReference type="PANTHER" id="PTHR14948:SF46">
    <property type="entry name" value="DISPANIN SUBFAMILY A MEMBER 2B-LIKE-RELATED"/>
    <property type="match status" value="1"/>
</dbReference>
<feature type="non-terminal residue" evidence="7">
    <location>
        <position position="1"/>
    </location>
</feature>
<comment type="similarity">
    <text evidence="2">Belongs to the CD225/Dispanin family.</text>
</comment>
<dbReference type="InterPro" id="IPR051423">
    <property type="entry name" value="CD225/Dispanin"/>
</dbReference>
<sequence>HTHTNTHTHTHVCTHYKNSPSSLTCLQLLWVLLCLVFGFENTTMDQTRSVPSSYLAWSIFNTLCCCLPLGVVAIIFSTRVNNAVASGDLTTAESASRTAKIVNIVALVIGLIFIITVVSINVKNQKH</sequence>
<gene>
    <name evidence="7" type="ORF">ANANG_G00154650</name>
</gene>
<evidence type="ECO:0000313" key="8">
    <source>
        <dbReference type="Proteomes" id="UP001044222"/>
    </source>
</evidence>
<name>A0A9D3RW41_ANGAN</name>
<comment type="subcellular location">
    <subcellularLocation>
        <location evidence="1">Membrane</location>
    </subcellularLocation>
</comment>
<protein>
    <submittedName>
        <fullName evidence="7">Uncharacterized protein</fullName>
    </submittedName>
</protein>
<evidence type="ECO:0000256" key="3">
    <source>
        <dbReference type="ARBA" id="ARBA00022692"/>
    </source>
</evidence>
<dbReference type="PANTHER" id="PTHR14948">
    <property type="entry name" value="NG5"/>
    <property type="match status" value="1"/>
</dbReference>
<evidence type="ECO:0000256" key="5">
    <source>
        <dbReference type="ARBA" id="ARBA00023136"/>
    </source>
</evidence>
<dbReference type="Proteomes" id="UP001044222">
    <property type="component" value="Chromosome 8"/>
</dbReference>
<accession>A0A9D3RW41</accession>
<evidence type="ECO:0000256" key="6">
    <source>
        <dbReference type="SAM" id="Phobius"/>
    </source>
</evidence>
<keyword evidence="5 6" id="KW-0472">Membrane</keyword>
<evidence type="ECO:0000256" key="4">
    <source>
        <dbReference type="ARBA" id="ARBA00022989"/>
    </source>
</evidence>
<dbReference type="EMBL" id="JAFIRN010000008">
    <property type="protein sequence ID" value="KAG5843791.1"/>
    <property type="molecule type" value="Genomic_DNA"/>
</dbReference>
<feature type="transmembrane region" description="Helical" evidence="6">
    <location>
        <begin position="101"/>
        <end position="122"/>
    </location>
</feature>
<evidence type="ECO:0000313" key="7">
    <source>
        <dbReference type="EMBL" id="KAG5843791.1"/>
    </source>
</evidence>
<evidence type="ECO:0000256" key="2">
    <source>
        <dbReference type="ARBA" id="ARBA00006843"/>
    </source>
</evidence>
<dbReference type="AlphaFoldDB" id="A0A9D3RW41"/>
<dbReference type="GO" id="GO:0016020">
    <property type="term" value="C:membrane"/>
    <property type="evidence" value="ECO:0007669"/>
    <property type="project" value="UniProtKB-SubCell"/>
</dbReference>
<organism evidence="7 8">
    <name type="scientific">Anguilla anguilla</name>
    <name type="common">European freshwater eel</name>
    <name type="synonym">Muraena anguilla</name>
    <dbReference type="NCBI Taxonomy" id="7936"/>
    <lineage>
        <taxon>Eukaryota</taxon>
        <taxon>Metazoa</taxon>
        <taxon>Chordata</taxon>
        <taxon>Craniata</taxon>
        <taxon>Vertebrata</taxon>
        <taxon>Euteleostomi</taxon>
        <taxon>Actinopterygii</taxon>
        <taxon>Neopterygii</taxon>
        <taxon>Teleostei</taxon>
        <taxon>Anguilliformes</taxon>
        <taxon>Anguillidae</taxon>
        <taxon>Anguilla</taxon>
    </lineage>
</organism>
<dbReference type="InterPro" id="IPR007593">
    <property type="entry name" value="CD225/Dispanin_fam"/>
</dbReference>
<proteinExistence type="inferred from homology"/>
<evidence type="ECO:0000256" key="1">
    <source>
        <dbReference type="ARBA" id="ARBA00004370"/>
    </source>
</evidence>